<sequence length="380" mass="43782">VNQIRESLAIMGGSNTAFSLPQPHLLRTKLCDMNDSDLDTNYVKRREELKALVTSMTQPKMVQGKHLNGKEFASFLAQVFSYPVNPGILEALNKGDIPSTVSLVEVFNKGIVDHCLGLYNEKMSGVILPLSEDLLRQMHTELKTKVMDAFEEQHFGRYHVKTSVDMLDSEIQKAYENMLLTNEYKSAKLCEALYTKCEDRMDELQDLRLPSMAKFNAGFVQCNRSFEAGCQGPSKVVYEKRIEKMLGKARLQFIKDYNNRLFNWLVGFALAMVVVSRFILKNFLVEVAAWALFIFLETYTRIFWSPESLYYNPVWHFIVTVWETVVYSPLLDLDRWAIPLAWLSLILLLVWRFYGKKKLAGGPLLPMYAFQRGSSNSRFR</sequence>
<gene>
    <name evidence="3" type="ORF">KI387_018564</name>
</gene>
<dbReference type="AlphaFoldDB" id="A0AA38GNA4"/>
<dbReference type="Pfam" id="PF02841">
    <property type="entry name" value="GBP_C"/>
    <property type="match status" value="1"/>
</dbReference>
<proteinExistence type="predicted"/>
<organism evidence="3 4">
    <name type="scientific">Taxus chinensis</name>
    <name type="common">Chinese yew</name>
    <name type="synonym">Taxus wallichiana var. chinensis</name>
    <dbReference type="NCBI Taxonomy" id="29808"/>
    <lineage>
        <taxon>Eukaryota</taxon>
        <taxon>Viridiplantae</taxon>
        <taxon>Streptophyta</taxon>
        <taxon>Embryophyta</taxon>
        <taxon>Tracheophyta</taxon>
        <taxon>Spermatophyta</taxon>
        <taxon>Pinopsida</taxon>
        <taxon>Pinidae</taxon>
        <taxon>Conifers II</taxon>
        <taxon>Cupressales</taxon>
        <taxon>Taxaceae</taxon>
        <taxon>Taxus</taxon>
    </lineage>
</organism>
<dbReference type="GO" id="GO:0003924">
    <property type="term" value="F:GTPase activity"/>
    <property type="evidence" value="ECO:0007669"/>
    <property type="project" value="InterPro"/>
</dbReference>
<dbReference type="SUPFAM" id="SSF48340">
    <property type="entry name" value="Interferon-induced guanylate-binding protein 1 (GBP1), C-terminal domain"/>
    <property type="match status" value="1"/>
</dbReference>
<feature type="non-terminal residue" evidence="3">
    <location>
        <position position="1"/>
    </location>
</feature>
<evidence type="ECO:0000259" key="2">
    <source>
        <dbReference type="Pfam" id="PF02841"/>
    </source>
</evidence>
<dbReference type="Gene3D" id="3.40.50.300">
    <property type="entry name" value="P-loop containing nucleotide triphosphate hydrolases"/>
    <property type="match status" value="1"/>
</dbReference>
<evidence type="ECO:0000313" key="3">
    <source>
        <dbReference type="EMBL" id="KAH9323925.1"/>
    </source>
</evidence>
<evidence type="ECO:0000313" key="4">
    <source>
        <dbReference type="Proteomes" id="UP000824469"/>
    </source>
</evidence>
<feature type="transmembrane region" description="Helical" evidence="1">
    <location>
        <begin position="336"/>
        <end position="354"/>
    </location>
</feature>
<dbReference type="Proteomes" id="UP000824469">
    <property type="component" value="Unassembled WGS sequence"/>
</dbReference>
<feature type="domain" description="Guanylate-binding protein/Atlastin C-terminal" evidence="2">
    <location>
        <begin position="89"/>
        <end position="202"/>
    </location>
</feature>
<protein>
    <recommendedName>
        <fullName evidence="2">Guanylate-binding protein/Atlastin C-terminal domain-containing protein</fullName>
    </recommendedName>
</protein>
<dbReference type="EMBL" id="JAHRHJ020000003">
    <property type="protein sequence ID" value="KAH9323925.1"/>
    <property type="molecule type" value="Genomic_DNA"/>
</dbReference>
<feature type="non-terminal residue" evidence="3">
    <location>
        <position position="380"/>
    </location>
</feature>
<dbReference type="InterPro" id="IPR036543">
    <property type="entry name" value="Guanylate-bd_C_sf"/>
</dbReference>
<keyword evidence="1" id="KW-1133">Transmembrane helix</keyword>
<comment type="caution">
    <text evidence="3">The sequence shown here is derived from an EMBL/GenBank/DDBJ whole genome shotgun (WGS) entry which is preliminary data.</text>
</comment>
<feature type="transmembrane region" description="Helical" evidence="1">
    <location>
        <begin position="287"/>
        <end position="304"/>
    </location>
</feature>
<keyword evidence="4" id="KW-1185">Reference proteome</keyword>
<dbReference type="Gene3D" id="1.20.1000.10">
    <property type="entry name" value="Guanylate-binding protein, C-terminal domain"/>
    <property type="match status" value="1"/>
</dbReference>
<accession>A0AA38GNA4</accession>
<reference evidence="3 4" key="1">
    <citation type="journal article" date="2021" name="Nat. Plants">
        <title>The Taxus genome provides insights into paclitaxel biosynthesis.</title>
        <authorList>
            <person name="Xiong X."/>
            <person name="Gou J."/>
            <person name="Liao Q."/>
            <person name="Li Y."/>
            <person name="Zhou Q."/>
            <person name="Bi G."/>
            <person name="Li C."/>
            <person name="Du R."/>
            <person name="Wang X."/>
            <person name="Sun T."/>
            <person name="Guo L."/>
            <person name="Liang H."/>
            <person name="Lu P."/>
            <person name="Wu Y."/>
            <person name="Zhang Z."/>
            <person name="Ro D.K."/>
            <person name="Shang Y."/>
            <person name="Huang S."/>
            <person name="Yan J."/>
        </authorList>
    </citation>
    <scope>NUCLEOTIDE SEQUENCE [LARGE SCALE GENOMIC DNA]</scope>
    <source>
        <strain evidence="3">Ta-2019</strain>
    </source>
</reference>
<keyword evidence="1" id="KW-0812">Transmembrane</keyword>
<dbReference type="GO" id="GO:0005525">
    <property type="term" value="F:GTP binding"/>
    <property type="evidence" value="ECO:0007669"/>
    <property type="project" value="InterPro"/>
</dbReference>
<dbReference type="InterPro" id="IPR027417">
    <property type="entry name" value="P-loop_NTPase"/>
</dbReference>
<dbReference type="OMA" id="MECEEVL"/>
<dbReference type="PANTHER" id="PTHR10751">
    <property type="entry name" value="GUANYLATE BINDING PROTEIN"/>
    <property type="match status" value="1"/>
</dbReference>
<keyword evidence="1" id="KW-0472">Membrane</keyword>
<name>A0AA38GNA4_TAXCH</name>
<evidence type="ECO:0000256" key="1">
    <source>
        <dbReference type="SAM" id="Phobius"/>
    </source>
</evidence>
<dbReference type="InterPro" id="IPR003191">
    <property type="entry name" value="Guanylate-bd/ATL_C"/>
</dbReference>
<dbReference type="FunFam" id="1.20.1000.10:FF:000002">
    <property type="entry name" value="Guanylate-binding family protein"/>
    <property type="match status" value="1"/>
</dbReference>
<feature type="transmembrane region" description="Helical" evidence="1">
    <location>
        <begin position="261"/>
        <end position="280"/>
    </location>
</feature>